<dbReference type="AlphaFoldDB" id="W7YTV9"/>
<evidence type="ECO:0000259" key="1">
    <source>
        <dbReference type="PROSITE" id="PS50943"/>
    </source>
</evidence>
<dbReference type="Pfam" id="PF01381">
    <property type="entry name" value="HTH_3"/>
    <property type="match status" value="1"/>
</dbReference>
<evidence type="ECO:0000313" key="3">
    <source>
        <dbReference type="Proteomes" id="UP000019402"/>
    </source>
</evidence>
<protein>
    <submittedName>
        <fullName evidence="2">Transcriptional regulator</fullName>
    </submittedName>
</protein>
<dbReference type="GO" id="GO:0003677">
    <property type="term" value="F:DNA binding"/>
    <property type="evidence" value="ECO:0007669"/>
    <property type="project" value="InterPro"/>
</dbReference>
<dbReference type="InterPro" id="IPR017507">
    <property type="entry name" value="Tscrpt_reg_HipB-like"/>
</dbReference>
<dbReference type="Gene3D" id="1.10.260.40">
    <property type="entry name" value="lambda repressor-like DNA-binding domains"/>
    <property type="match status" value="1"/>
</dbReference>
<dbReference type="NCBIfam" id="TIGR03070">
    <property type="entry name" value="couple_hipB"/>
    <property type="match status" value="1"/>
</dbReference>
<dbReference type="EMBL" id="BAMD01000144">
    <property type="protein sequence ID" value="GAF05879.1"/>
    <property type="molecule type" value="Genomic_DNA"/>
</dbReference>
<dbReference type="STRING" id="869213.GCA_000517085_00384"/>
<dbReference type="OrthoDB" id="1122334at2"/>
<sequence>MKDLIQFVKHRRKQLGLTQQDLAERAGVGLRFVRDMEQGKESLRMDKVNEVLALFGHALAPVELKMIEDE</sequence>
<dbReference type="RefSeq" id="WP_027470431.1">
    <property type="nucleotide sequence ID" value="NZ_BAMD01000144.1"/>
</dbReference>
<dbReference type="SMART" id="SM00530">
    <property type="entry name" value="HTH_XRE"/>
    <property type="match status" value="1"/>
</dbReference>
<organism evidence="2 3">
    <name type="scientific">Saccharicrinis fermentans DSM 9555 = JCM 21142</name>
    <dbReference type="NCBI Taxonomy" id="869213"/>
    <lineage>
        <taxon>Bacteria</taxon>
        <taxon>Pseudomonadati</taxon>
        <taxon>Bacteroidota</taxon>
        <taxon>Bacteroidia</taxon>
        <taxon>Marinilabiliales</taxon>
        <taxon>Marinilabiliaceae</taxon>
        <taxon>Saccharicrinis</taxon>
    </lineage>
</organism>
<reference evidence="2 3" key="1">
    <citation type="journal article" date="2014" name="Genome Announc.">
        <title>Draft Genome Sequence of Cytophaga fermentans JCM 21142T, a Facultative Anaerobe Isolated from Marine Mud.</title>
        <authorList>
            <person name="Starns D."/>
            <person name="Oshima K."/>
            <person name="Suda W."/>
            <person name="Iino T."/>
            <person name="Yuki M."/>
            <person name="Inoue J."/>
            <person name="Kitamura K."/>
            <person name="Iida T."/>
            <person name="Darby A."/>
            <person name="Hattori M."/>
            <person name="Ohkuma M."/>
        </authorList>
    </citation>
    <scope>NUCLEOTIDE SEQUENCE [LARGE SCALE GENOMIC DNA]</scope>
    <source>
        <strain evidence="2 3">JCM 21142</strain>
    </source>
</reference>
<dbReference type="Proteomes" id="UP000019402">
    <property type="component" value="Unassembled WGS sequence"/>
</dbReference>
<proteinExistence type="predicted"/>
<keyword evidence="3" id="KW-1185">Reference proteome</keyword>
<dbReference type="InterPro" id="IPR010982">
    <property type="entry name" value="Lambda_DNA-bd_dom_sf"/>
</dbReference>
<name>W7YTV9_9BACT</name>
<evidence type="ECO:0000313" key="2">
    <source>
        <dbReference type="EMBL" id="GAF05879.1"/>
    </source>
</evidence>
<accession>W7YTV9</accession>
<dbReference type="PROSITE" id="PS50943">
    <property type="entry name" value="HTH_CROC1"/>
    <property type="match status" value="1"/>
</dbReference>
<gene>
    <name evidence="2" type="ORF">JCM21142_114637</name>
</gene>
<dbReference type="SUPFAM" id="SSF47413">
    <property type="entry name" value="lambda repressor-like DNA-binding domains"/>
    <property type="match status" value="1"/>
</dbReference>
<dbReference type="CDD" id="cd00093">
    <property type="entry name" value="HTH_XRE"/>
    <property type="match status" value="1"/>
</dbReference>
<dbReference type="InterPro" id="IPR001387">
    <property type="entry name" value="Cro/C1-type_HTH"/>
</dbReference>
<dbReference type="eggNOG" id="COG3620">
    <property type="taxonomic scope" value="Bacteria"/>
</dbReference>
<feature type="domain" description="HTH cro/C1-type" evidence="1">
    <location>
        <begin position="8"/>
        <end position="62"/>
    </location>
</feature>
<comment type="caution">
    <text evidence="2">The sequence shown here is derived from an EMBL/GenBank/DDBJ whole genome shotgun (WGS) entry which is preliminary data.</text>
</comment>